<comment type="caution">
    <text evidence="6">The sequence shown here is derived from an EMBL/GenBank/DDBJ whole genome shotgun (WGS) entry which is preliminary data.</text>
</comment>
<evidence type="ECO:0000256" key="3">
    <source>
        <dbReference type="ARBA" id="ARBA00038088"/>
    </source>
</evidence>
<feature type="domain" description="AAA+ ATPase" evidence="5">
    <location>
        <begin position="310"/>
        <end position="447"/>
    </location>
</feature>
<dbReference type="InterPro" id="IPR003959">
    <property type="entry name" value="ATPase_AAA_core"/>
</dbReference>
<dbReference type="EMBL" id="ALWB01000247">
    <property type="protein sequence ID" value="ELS30809.1"/>
    <property type="molecule type" value="Genomic_DNA"/>
</dbReference>
<evidence type="ECO:0000313" key="7">
    <source>
        <dbReference type="Proteomes" id="UP000011201"/>
    </source>
</evidence>
<evidence type="ECO:0000256" key="1">
    <source>
        <dbReference type="ARBA" id="ARBA00022741"/>
    </source>
</evidence>
<dbReference type="PANTHER" id="PTHR42960:SF1">
    <property type="entry name" value="YCF46 PROTEIN"/>
    <property type="match status" value="1"/>
</dbReference>
<dbReference type="SUPFAM" id="SSF52540">
    <property type="entry name" value="P-loop containing nucleoside triphosphate hydrolases"/>
    <property type="match status" value="2"/>
</dbReference>
<dbReference type="GO" id="GO:0016887">
    <property type="term" value="F:ATP hydrolysis activity"/>
    <property type="evidence" value="ECO:0007669"/>
    <property type="project" value="InterPro"/>
</dbReference>
<comment type="similarity">
    <text evidence="3">Belongs to the AAA ATPase family. Highly divergent.</text>
</comment>
<dbReference type="InterPro" id="IPR027417">
    <property type="entry name" value="P-loop_NTPase"/>
</dbReference>
<dbReference type="Gene3D" id="3.40.50.300">
    <property type="entry name" value="P-loop containing nucleotide triphosphate hydrolases"/>
    <property type="match status" value="1"/>
</dbReference>
<sequence>MAAQSAAAYLLGFIFKLRLATYCYTANMSPQLPPDSFAPKKSRVYQALIEQFDLLLRAKYPLIYIVTAEEEPVEELLTEMAIQSSPSRRILFWDIARGWSDGGADKGSVMAALSRIAHRDKATKDGDHVLYVLRDLHPILKYPHHDRHIPIIRELKNLARELKRDRRTIALTSYVLEIPPELTEEITAIDFPLPAVTEIEYLIKQKISPNKLNLSNLALEQLVKACQGLSRTRIQRVLAKAIAEKEQVNDSDIDAVLAEKQQAIRQTGILEFFTVNESLKNVGGLDNLKQWVRIRRDAFTEEAKRYGIPTPKGVLLVGIQGTGKSLSAKTIANEWRLPLLRLDIGRLFGSYVGESESRMRQMIQLAEATAPCVLWIDEIDKAFGNINGSGDGDSGASRRVLGTLITWMQEKTSPVFIVATANNVRILPAELLRKGRFDEIFFLNLPTESERQEIFKVHLQKLRPNRMREFDLLLLARHTKNFSGAEIEQVILDGIHRAFGRGSTGKREDFTTEDIISAIEETVPLAAIASQQIESLKQWAAESGARTASNDEQLLQELRKFAINLE</sequence>
<evidence type="ECO:0000259" key="5">
    <source>
        <dbReference type="SMART" id="SM00382"/>
    </source>
</evidence>
<name>L8MVL0_9CYAN</name>
<dbReference type="PATRIC" id="fig|927668.3.peg.4610"/>
<evidence type="ECO:0000313" key="6">
    <source>
        <dbReference type="EMBL" id="ELS30809.1"/>
    </source>
</evidence>
<dbReference type="CDD" id="cd19507">
    <property type="entry name" value="RecA-like_Ycf46-like"/>
    <property type="match status" value="1"/>
</dbReference>
<protein>
    <recommendedName>
        <fullName evidence="4">Uncharacterized AAA domain-containing protein ycf46</fullName>
    </recommendedName>
</protein>
<keyword evidence="1" id="KW-0547">Nucleotide-binding</keyword>
<dbReference type="InterPro" id="IPR052381">
    <property type="entry name" value="AAA_domain_protein"/>
</dbReference>
<keyword evidence="2" id="KW-0067">ATP-binding</keyword>
<reference evidence="6 7" key="1">
    <citation type="journal article" date="2013" name="Proc. Natl. Acad. Sci. U.S.A.">
        <title>Improving the coverage of the cyanobacterial phylum using diversity-driven genome sequencing.</title>
        <authorList>
            <person name="Shih P.M."/>
            <person name="Wu D."/>
            <person name="Latifi A."/>
            <person name="Axen S.D."/>
            <person name="Fewer D.P."/>
            <person name="Talla E."/>
            <person name="Calteau A."/>
            <person name="Cai F."/>
            <person name="Tandeau de Marsac N."/>
            <person name="Rippka R."/>
            <person name="Herdman M."/>
            <person name="Sivonen K."/>
            <person name="Coursin T."/>
            <person name="Laurent T."/>
            <person name="Goodwin L."/>
            <person name="Nolan M."/>
            <person name="Davenport K.W."/>
            <person name="Han C.S."/>
            <person name="Rubin E.M."/>
            <person name="Eisen J.A."/>
            <person name="Woyke T."/>
            <person name="Gugger M."/>
            <person name="Kerfeld C.A."/>
        </authorList>
    </citation>
    <scope>NUCLEOTIDE SEQUENCE [LARGE SCALE GENOMIC DNA]</scope>
    <source>
        <strain evidence="6 7">PCC 7429</strain>
    </source>
</reference>
<dbReference type="PANTHER" id="PTHR42960">
    <property type="entry name" value="YCF46 PROTEIN"/>
    <property type="match status" value="1"/>
</dbReference>
<dbReference type="SMART" id="SM00382">
    <property type="entry name" value="AAA"/>
    <property type="match status" value="1"/>
</dbReference>
<dbReference type="GO" id="GO:0005524">
    <property type="term" value="F:ATP binding"/>
    <property type="evidence" value="ECO:0007669"/>
    <property type="project" value="UniProtKB-KW"/>
</dbReference>
<dbReference type="Proteomes" id="UP000011201">
    <property type="component" value="Unassembled WGS sequence"/>
</dbReference>
<proteinExistence type="inferred from homology"/>
<dbReference type="AlphaFoldDB" id="L8MVL0"/>
<dbReference type="Gene3D" id="1.10.8.60">
    <property type="match status" value="1"/>
</dbReference>
<organism evidence="6 7">
    <name type="scientific">Pseudanabaena biceps PCC 7429</name>
    <dbReference type="NCBI Taxonomy" id="927668"/>
    <lineage>
        <taxon>Bacteria</taxon>
        <taxon>Bacillati</taxon>
        <taxon>Cyanobacteriota</taxon>
        <taxon>Cyanophyceae</taxon>
        <taxon>Pseudanabaenales</taxon>
        <taxon>Pseudanabaenaceae</taxon>
        <taxon>Pseudanabaena</taxon>
    </lineage>
</organism>
<dbReference type="InterPro" id="IPR003593">
    <property type="entry name" value="AAA+_ATPase"/>
</dbReference>
<evidence type="ECO:0000256" key="4">
    <source>
        <dbReference type="ARBA" id="ARBA00040480"/>
    </source>
</evidence>
<accession>L8MVL0</accession>
<keyword evidence="7" id="KW-1185">Reference proteome</keyword>
<dbReference type="Pfam" id="PF00004">
    <property type="entry name" value="AAA"/>
    <property type="match status" value="1"/>
</dbReference>
<gene>
    <name evidence="6" type="ORF">Pse7429DRAFT_4140</name>
</gene>
<evidence type="ECO:0000256" key="2">
    <source>
        <dbReference type="ARBA" id="ARBA00022840"/>
    </source>
</evidence>